<dbReference type="EMBL" id="BGZO01000084">
    <property type="protein sequence ID" value="GBR77022.1"/>
    <property type="molecule type" value="Genomic_DNA"/>
</dbReference>
<dbReference type="PANTHER" id="PTHR23150:SF19">
    <property type="entry name" value="FORMYLGLYCINE-GENERATING ENZYME"/>
    <property type="match status" value="1"/>
</dbReference>
<evidence type="ECO:0000313" key="2">
    <source>
        <dbReference type="EMBL" id="GBR77022.1"/>
    </source>
</evidence>
<accession>A0A388TJH4</accession>
<proteinExistence type="predicted"/>
<dbReference type="SUPFAM" id="SSF56436">
    <property type="entry name" value="C-type lectin-like"/>
    <property type="match status" value="1"/>
</dbReference>
<dbReference type="PANTHER" id="PTHR23150">
    <property type="entry name" value="SULFATASE MODIFYING FACTOR 1, 2"/>
    <property type="match status" value="1"/>
</dbReference>
<reference evidence="2 3" key="1">
    <citation type="journal article" date="2019" name="ISME J.">
        <title>Genome analyses of uncultured TG2/ZB3 bacteria in 'Margulisbacteria' specifically attached to ectosymbiotic spirochetes of protists in the termite gut.</title>
        <authorList>
            <person name="Utami Y.D."/>
            <person name="Kuwahara H."/>
            <person name="Igai K."/>
            <person name="Murakami T."/>
            <person name="Sugaya K."/>
            <person name="Morikawa T."/>
            <person name="Nagura Y."/>
            <person name="Yuki M."/>
            <person name="Deevong P."/>
            <person name="Inoue T."/>
            <person name="Kihara K."/>
            <person name="Lo N."/>
            <person name="Yamada A."/>
            <person name="Ohkuma M."/>
            <person name="Hongoh Y."/>
        </authorList>
    </citation>
    <scope>NUCLEOTIDE SEQUENCE [LARGE SCALE GENOMIC DNA]</scope>
    <source>
        <strain evidence="2">NkOx7-02</strain>
    </source>
</reference>
<dbReference type="InterPro" id="IPR005532">
    <property type="entry name" value="SUMF_dom"/>
</dbReference>
<gene>
    <name evidence="2" type="ORF">NO2_1482</name>
</gene>
<dbReference type="InterPro" id="IPR042095">
    <property type="entry name" value="SUMF_sf"/>
</dbReference>
<dbReference type="Proteomes" id="UP000275925">
    <property type="component" value="Unassembled WGS sequence"/>
</dbReference>
<organism evidence="2 3">
    <name type="scientific">Candidatus Termititenax persephonae</name>
    <dbReference type="NCBI Taxonomy" id="2218525"/>
    <lineage>
        <taxon>Bacteria</taxon>
        <taxon>Bacillati</taxon>
        <taxon>Candidatus Margulisiibacteriota</taxon>
        <taxon>Candidatus Termititenacia</taxon>
        <taxon>Candidatus Termititenacales</taxon>
        <taxon>Candidatus Termititenacaceae</taxon>
        <taxon>Candidatus Termititenax</taxon>
    </lineage>
</organism>
<dbReference type="Gene3D" id="3.90.1580.10">
    <property type="entry name" value="paralog of FGE (formylglycine-generating enzyme)"/>
    <property type="match status" value="1"/>
</dbReference>
<dbReference type="AlphaFoldDB" id="A0A388TJH4"/>
<evidence type="ECO:0000313" key="3">
    <source>
        <dbReference type="Proteomes" id="UP000275925"/>
    </source>
</evidence>
<protein>
    <submittedName>
        <fullName evidence="2">Sulfatase-modifying factor protein</fullName>
    </submittedName>
</protein>
<evidence type="ECO:0000259" key="1">
    <source>
        <dbReference type="Pfam" id="PF03781"/>
    </source>
</evidence>
<dbReference type="GO" id="GO:0120147">
    <property type="term" value="F:formylglycine-generating oxidase activity"/>
    <property type="evidence" value="ECO:0007669"/>
    <property type="project" value="TreeGrafter"/>
</dbReference>
<dbReference type="InterPro" id="IPR051043">
    <property type="entry name" value="Sulfatase_Mod_Factor_Kinase"/>
</dbReference>
<feature type="domain" description="Sulfatase-modifying factor enzyme-like" evidence="1">
    <location>
        <begin position="164"/>
        <end position="366"/>
    </location>
</feature>
<sequence>MPNNYNDTYDGIGSGQVLSAEKMTSALNLMEKVANKVETGVLSDGSTNTQYPSAKVVQDSLKEAEKRIVQNTVGKEITANKVTSDNWEANKDSDEKYPTCKAVWTYLQECSDIVEHTANRVSTITADTMDDKYPSAKAVCDLLQSSMPLKMDMDKFVRIEAGIRSFYIAKYETTYEGFTAVMGSSWLYGTHAHFPVYNILWNVAVLYCMYLTLWSDDVADAVKDMIRQSYNSNINSNWAEAYNYIALYNTGCYRLPTSEEWESAALRNRYIWGYNWSDTEMDKYGWWGNNSGGTTHAVGLKNPNAYGLYDVLGNVWEWCSTSYDSNSHVIRGGSWYDSADVFESAYDHCSNNLNSFHNMVGFRLARTA</sequence>
<keyword evidence="3" id="KW-1185">Reference proteome</keyword>
<dbReference type="InterPro" id="IPR016187">
    <property type="entry name" value="CTDL_fold"/>
</dbReference>
<dbReference type="Pfam" id="PF03781">
    <property type="entry name" value="FGE-sulfatase"/>
    <property type="match status" value="1"/>
</dbReference>
<comment type="caution">
    <text evidence="2">The sequence shown here is derived from an EMBL/GenBank/DDBJ whole genome shotgun (WGS) entry which is preliminary data.</text>
</comment>
<name>A0A388TJH4_9BACT</name>